<organism evidence="2 3">
    <name type="scientific">Diplocloster agilis</name>
    <dbReference type="NCBI Taxonomy" id="2850323"/>
    <lineage>
        <taxon>Bacteria</taxon>
        <taxon>Bacillati</taxon>
        <taxon>Bacillota</taxon>
        <taxon>Clostridia</taxon>
        <taxon>Lachnospirales</taxon>
        <taxon>Lachnospiraceae</taxon>
        <taxon>Diplocloster</taxon>
    </lineage>
</organism>
<evidence type="ECO:0000256" key="1">
    <source>
        <dbReference type="ARBA" id="ARBA00009350"/>
    </source>
</evidence>
<sequence length="144" mass="16001">MPRPSKCRRICTLPRTSRFGPPEPSDDTPKIFMTLDEFETIRLIDYLGYDQEDCAVQMGVARTTIQAVYNRARRKLAETLVTGSVLQIEGGNYMLCSHSGDCCGKNCGEHSCHGRRCQGEPTAGQTKINRTKNGGCKHENCSNL</sequence>
<dbReference type="RefSeq" id="WP_238722479.1">
    <property type="nucleotide sequence ID" value="NZ_JAHQCW010000031.1"/>
</dbReference>
<dbReference type="SUPFAM" id="SSF88659">
    <property type="entry name" value="Sigma3 and sigma4 domains of RNA polymerase sigma factors"/>
    <property type="match status" value="1"/>
</dbReference>
<comment type="similarity">
    <text evidence="1">Belongs to the UPF0251 family.</text>
</comment>
<accession>A0A949K2Q5</accession>
<keyword evidence="3" id="KW-1185">Reference proteome</keyword>
<dbReference type="Proteomes" id="UP000712157">
    <property type="component" value="Unassembled WGS sequence"/>
</dbReference>
<dbReference type="InterPro" id="IPR013324">
    <property type="entry name" value="RNA_pol_sigma_r3/r4-like"/>
</dbReference>
<dbReference type="EMBL" id="JAHQCW010000031">
    <property type="protein sequence ID" value="MBU9738222.1"/>
    <property type="molecule type" value="Genomic_DNA"/>
</dbReference>
<dbReference type="AlphaFoldDB" id="A0A949K2Q5"/>
<dbReference type="PANTHER" id="PTHR37478">
    <property type="match status" value="1"/>
</dbReference>
<protein>
    <submittedName>
        <fullName evidence="2">DUF134 domain-containing protein</fullName>
    </submittedName>
</protein>
<dbReference type="InterPro" id="IPR002852">
    <property type="entry name" value="UPF0251"/>
</dbReference>
<proteinExistence type="inferred from homology"/>
<dbReference type="Pfam" id="PF02001">
    <property type="entry name" value="DUF134"/>
    <property type="match status" value="1"/>
</dbReference>
<dbReference type="Gene3D" id="1.10.10.10">
    <property type="entry name" value="Winged helix-like DNA-binding domain superfamily/Winged helix DNA-binding domain"/>
    <property type="match status" value="1"/>
</dbReference>
<gene>
    <name evidence="2" type="ORF">KTH89_16890</name>
</gene>
<evidence type="ECO:0000313" key="2">
    <source>
        <dbReference type="EMBL" id="MBU9738222.1"/>
    </source>
</evidence>
<dbReference type="InterPro" id="IPR036388">
    <property type="entry name" value="WH-like_DNA-bd_sf"/>
</dbReference>
<comment type="caution">
    <text evidence="2">The sequence shown here is derived from an EMBL/GenBank/DDBJ whole genome shotgun (WGS) entry which is preliminary data.</text>
</comment>
<evidence type="ECO:0000313" key="3">
    <source>
        <dbReference type="Proteomes" id="UP000712157"/>
    </source>
</evidence>
<name>A0A949K2Q5_9FIRM</name>
<reference evidence="2" key="1">
    <citation type="submission" date="2021-06" db="EMBL/GenBank/DDBJ databases">
        <title>Description of novel taxa of the family Lachnospiraceae.</title>
        <authorList>
            <person name="Chaplin A.V."/>
            <person name="Sokolova S.R."/>
            <person name="Pikina A.P."/>
            <person name="Korzhanova M."/>
            <person name="Belova V."/>
            <person name="Korostin D."/>
            <person name="Efimov B.A."/>
        </authorList>
    </citation>
    <scope>NUCLEOTIDE SEQUENCE</scope>
    <source>
        <strain evidence="2">ASD5720</strain>
    </source>
</reference>
<dbReference type="PANTHER" id="PTHR37478:SF2">
    <property type="entry name" value="UPF0251 PROTEIN TK0562"/>
    <property type="match status" value="1"/>
</dbReference>